<evidence type="ECO:0000313" key="1">
    <source>
        <dbReference type="EMBL" id="KIM86150.1"/>
    </source>
</evidence>
<dbReference type="EMBL" id="KN832983">
    <property type="protein sequence ID" value="KIM86150.1"/>
    <property type="molecule type" value="Genomic_DNA"/>
</dbReference>
<gene>
    <name evidence="1" type="ORF">PILCRDRAFT_816701</name>
</gene>
<proteinExistence type="predicted"/>
<name>A0A0C3FPV6_PILCF</name>
<reference evidence="2" key="2">
    <citation type="submission" date="2015-01" db="EMBL/GenBank/DDBJ databases">
        <title>Evolutionary Origins and Diversification of the Mycorrhizal Mutualists.</title>
        <authorList>
            <consortium name="DOE Joint Genome Institute"/>
            <consortium name="Mycorrhizal Genomics Consortium"/>
            <person name="Kohler A."/>
            <person name="Kuo A."/>
            <person name="Nagy L.G."/>
            <person name="Floudas D."/>
            <person name="Copeland A."/>
            <person name="Barry K.W."/>
            <person name="Cichocki N."/>
            <person name="Veneault-Fourrey C."/>
            <person name="LaButti K."/>
            <person name="Lindquist E.A."/>
            <person name="Lipzen A."/>
            <person name="Lundell T."/>
            <person name="Morin E."/>
            <person name="Murat C."/>
            <person name="Riley R."/>
            <person name="Ohm R."/>
            <person name="Sun H."/>
            <person name="Tunlid A."/>
            <person name="Henrissat B."/>
            <person name="Grigoriev I.V."/>
            <person name="Hibbett D.S."/>
            <person name="Martin F."/>
        </authorList>
    </citation>
    <scope>NUCLEOTIDE SEQUENCE [LARGE SCALE GENOMIC DNA]</scope>
    <source>
        <strain evidence="2">F 1598</strain>
    </source>
</reference>
<organism evidence="1 2">
    <name type="scientific">Piloderma croceum (strain F 1598)</name>
    <dbReference type="NCBI Taxonomy" id="765440"/>
    <lineage>
        <taxon>Eukaryota</taxon>
        <taxon>Fungi</taxon>
        <taxon>Dikarya</taxon>
        <taxon>Basidiomycota</taxon>
        <taxon>Agaricomycotina</taxon>
        <taxon>Agaricomycetes</taxon>
        <taxon>Agaricomycetidae</taxon>
        <taxon>Atheliales</taxon>
        <taxon>Atheliaceae</taxon>
        <taxon>Piloderma</taxon>
    </lineage>
</organism>
<dbReference type="InParanoid" id="A0A0C3FPV6"/>
<keyword evidence="2" id="KW-1185">Reference proteome</keyword>
<sequence length="52" mass="6006">MEESVPFNGPRPDSGAKYDSIQLCKKILAKYVTLRLHDYTYMDWPSSPLSKK</sequence>
<reference evidence="1 2" key="1">
    <citation type="submission" date="2014-04" db="EMBL/GenBank/DDBJ databases">
        <authorList>
            <consortium name="DOE Joint Genome Institute"/>
            <person name="Kuo A."/>
            <person name="Tarkka M."/>
            <person name="Buscot F."/>
            <person name="Kohler A."/>
            <person name="Nagy L.G."/>
            <person name="Floudas D."/>
            <person name="Copeland A."/>
            <person name="Barry K.W."/>
            <person name="Cichocki N."/>
            <person name="Veneault-Fourrey C."/>
            <person name="LaButti K."/>
            <person name="Lindquist E.A."/>
            <person name="Lipzen A."/>
            <person name="Lundell T."/>
            <person name="Morin E."/>
            <person name="Murat C."/>
            <person name="Sun H."/>
            <person name="Tunlid A."/>
            <person name="Henrissat B."/>
            <person name="Grigoriev I.V."/>
            <person name="Hibbett D.S."/>
            <person name="Martin F."/>
            <person name="Nordberg H.P."/>
            <person name="Cantor M.N."/>
            <person name="Hua S.X."/>
        </authorList>
    </citation>
    <scope>NUCLEOTIDE SEQUENCE [LARGE SCALE GENOMIC DNA]</scope>
    <source>
        <strain evidence="1 2">F 1598</strain>
    </source>
</reference>
<evidence type="ECO:0000313" key="2">
    <source>
        <dbReference type="Proteomes" id="UP000054166"/>
    </source>
</evidence>
<dbReference type="HOGENOM" id="CLU_3088030_0_0_1"/>
<dbReference type="AlphaFoldDB" id="A0A0C3FPV6"/>
<protein>
    <submittedName>
        <fullName evidence="1">Uncharacterized protein</fullName>
    </submittedName>
</protein>
<dbReference type="Proteomes" id="UP000054166">
    <property type="component" value="Unassembled WGS sequence"/>
</dbReference>
<accession>A0A0C3FPV6</accession>